<evidence type="ECO:0000256" key="7">
    <source>
        <dbReference type="ARBA" id="ARBA00022741"/>
    </source>
</evidence>
<dbReference type="GO" id="GO:0016887">
    <property type="term" value="F:ATP hydrolysis activity"/>
    <property type="evidence" value="ECO:0007669"/>
    <property type="project" value="InterPro"/>
</dbReference>
<feature type="transmembrane region" description="Helical" evidence="15">
    <location>
        <begin position="578"/>
        <end position="601"/>
    </location>
</feature>
<keyword evidence="8" id="KW-0187">Copper transport</keyword>
<keyword evidence="4 15" id="KW-1003">Cell membrane</keyword>
<dbReference type="PANTHER" id="PTHR43520">
    <property type="entry name" value="ATP7, ISOFORM B"/>
    <property type="match status" value="1"/>
</dbReference>
<evidence type="ECO:0000256" key="15">
    <source>
        <dbReference type="RuleBase" id="RU362081"/>
    </source>
</evidence>
<keyword evidence="6 15" id="KW-0479">Metal-binding</keyword>
<dbReference type="GO" id="GO:0043682">
    <property type="term" value="F:P-type divalent copper transporter activity"/>
    <property type="evidence" value="ECO:0007669"/>
    <property type="project" value="TreeGrafter"/>
</dbReference>
<keyword evidence="13 15" id="KW-0472">Membrane</keyword>
<dbReference type="PROSITE" id="PS00154">
    <property type="entry name" value="ATPASE_E1_E2"/>
    <property type="match status" value="1"/>
</dbReference>
<dbReference type="InterPro" id="IPR027256">
    <property type="entry name" value="P-typ_ATPase_IB"/>
</dbReference>
<dbReference type="PRINTS" id="PR00943">
    <property type="entry name" value="CUATPASE"/>
</dbReference>
<keyword evidence="11 15" id="KW-1133">Transmembrane helix</keyword>
<evidence type="ECO:0000256" key="13">
    <source>
        <dbReference type="ARBA" id="ARBA00023136"/>
    </source>
</evidence>
<dbReference type="InterPro" id="IPR023298">
    <property type="entry name" value="ATPase_P-typ_TM_dom_sf"/>
</dbReference>
<keyword evidence="12" id="KW-0186">Copper</keyword>
<dbReference type="Proteomes" id="UP000051804">
    <property type="component" value="Unassembled WGS sequence"/>
</dbReference>
<dbReference type="PRINTS" id="PR00119">
    <property type="entry name" value="CATATPASE"/>
</dbReference>
<evidence type="ECO:0000256" key="10">
    <source>
        <dbReference type="ARBA" id="ARBA00022967"/>
    </source>
</evidence>
<comment type="similarity">
    <text evidence="2 15">Belongs to the cation transport ATPase (P-type) (TC 3.A.3) family. Type IB subfamily.</text>
</comment>
<dbReference type="PROSITE" id="PS01229">
    <property type="entry name" value="COF_2"/>
    <property type="match status" value="1"/>
</dbReference>
<evidence type="ECO:0000256" key="2">
    <source>
        <dbReference type="ARBA" id="ARBA00006024"/>
    </source>
</evidence>
<keyword evidence="18" id="KW-1185">Reference proteome</keyword>
<feature type="transmembrane region" description="Helical" evidence="15">
    <location>
        <begin position="607"/>
        <end position="626"/>
    </location>
</feature>
<evidence type="ECO:0000256" key="5">
    <source>
        <dbReference type="ARBA" id="ARBA00022692"/>
    </source>
</evidence>
<dbReference type="InterPro" id="IPR036412">
    <property type="entry name" value="HAD-like_sf"/>
</dbReference>
<keyword evidence="8" id="KW-0813">Transport</keyword>
<evidence type="ECO:0000259" key="16">
    <source>
        <dbReference type="Pfam" id="PF00122"/>
    </source>
</evidence>
<comment type="caution">
    <text evidence="17">The sequence shown here is derived from an EMBL/GenBank/DDBJ whole genome shotgun (WGS) entry which is preliminary data.</text>
</comment>
<dbReference type="SFLD" id="SFLDF00027">
    <property type="entry name" value="p-type_atpase"/>
    <property type="match status" value="1"/>
</dbReference>
<feature type="transmembrane region" description="Helical" evidence="15">
    <location>
        <begin position="65"/>
        <end position="84"/>
    </location>
</feature>
<dbReference type="GO" id="GO:0140581">
    <property type="term" value="F:P-type monovalent copper transporter activity"/>
    <property type="evidence" value="ECO:0007669"/>
    <property type="project" value="UniProtKB-EC"/>
</dbReference>
<dbReference type="InterPro" id="IPR059000">
    <property type="entry name" value="ATPase_P-type_domA"/>
</dbReference>
<dbReference type="InterPro" id="IPR008250">
    <property type="entry name" value="ATPase_P-typ_transduc_dom_A_sf"/>
</dbReference>
<proteinExistence type="inferred from homology"/>
<dbReference type="SUPFAM" id="SSF56784">
    <property type="entry name" value="HAD-like"/>
    <property type="match status" value="1"/>
</dbReference>
<dbReference type="NCBIfam" id="TIGR01494">
    <property type="entry name" value="ATPase_P-type"/>
    <property type="match status" value="1"/>
</dbReference>
<dbReference type="GO" id="GO:0005507">
    <property type="term" value="F:copper ion binding"/>
    <property type="evidence" value="ECO:0007669"/>
    <property type="project" value="TreeGrafter"/>
</dbReference>
<dbReference type="OrthoDB" id="9813266at2"/>
<keyword evidence="10" id="KW-1278">Translocase</keyword>
<comment type="catalytic activity">
    <reaction evidence="14">
        <text>Cu(+)(in) + ATP + H2O = Cu(+)(out) + ADP + phosphate + H(+)</text>
        <dbReference type="Rhea" id="RHEA:25792"/>
        <dbReference type="ChEBI" id="CHEBI:15377"/>
        <dbReference type="ChEBI" id="CHEBI:15378"/>
        <dbReference type="ChEBI" id="CHEBI:30616"/>
        <dbReference type="ChEBI" id="CHEBI:43474"/>
        <dbReference type="ChEBI" id="CHEBI:49552"/>
        <dbReference type="ChEBI" id="CHEBI:456216"/>
        <dbReference type="EC" id="7.2.2.8"/>
    </reaction>
</comment>
<dbReference type="InterPro" id="IPR023214">
    <property type="entry name" value="HAD_sf"/>
</dbReference>
<keyword evidence="5 15" id="KW-0812">Transmembrane</keyword>
<dbReference type="RefSeq" id="WP_056950995.1">
    <property type="nucleotide sequence ID" value="NZ_AZDJ01000022.1"/>
</dbReference>
<dbReference type="InterPro" id="IPR023299">
    <property type="entry name" value="ATPase_P-typ_cyto_dom_N"/>
</dbReference>
<feature type="transmembrane region" description="Helical" evidence="15">
    <location>
        <begin position="35"/>
        <end position="53"/>
    </location>
</feature>
<protein>
    <recommendedName>
        <fullName evidence="3">P-type Cu(+) transporter</fullName>
        <ecNumber evidence="3">7.2.2.8</ecNumber>
    </recommendedName>
</protein>
<keyword evidence="8" id="KW-0406">Ion transport</keyword>
<evidence type="ECO:0000256" key="14">
    <source>
        <dbReference type="ARBA" id="ARBA00049289"/>
    </source>
</evidence>
<dbReference type="InterPro" id="IPR044492">
    <property type="entry name" value="P_typ_ATPase_HD_dom"/>
</dbReference>
<feature type="transmembrane region" description="Helical" evidence="15">
    <location>
        <begin position="90"/>
        <end position="110"/>
    </location>
</feature>
<dbReference type="SFLD" id="SFLDS00003">
    <property type="entry name" value="Haloacid_Dehalogenase"/>
    <property type="match status" value="1"/>
</dbReference>
<evidence type="ECO:0000256" key="1">
    <source>
        <dbReference type="ARBA" id="ARBA00004651"/>
    </source>
</evidence>
<dbReference type="Pfam" id="PF00122">
    <property type="entry name" value="E1-E2_ATPase"/>
    <property type="match status" value="1"/>
</dbReference>
<dbReference type="InterPro" id="IPR001757">
    <property type="entry name" value="P_typ_ATPase"/>
</dbReference>
<dbReference type="Gene3D" id="2.70.150.10">
    <property type="entry name" value="Calcium-transporting ATPase, cytoplasmic transduction domain A"/>
    <property type="match status" value="1"/>
</dbReference>
<dbReference type="SUPFAM" id="SSF81653">
    <property type="entry name" value="Calcium ATPase, transduction domain A"/>
    <property type="match status" value="1"/>
</dbReference>
<sequence>MNVTKRFWLSFWLSLPMLVTMVLMLFHIMIPGNDWLQLILTTIIMVVSARPFWQSAWASFQKHHANMDTLVAIGTATAYFYSLYAMANHLPVFFESAAFVTAFVLLGQVFEERMRSQAGSAVAKLVDLQAKVATVIRDGQPLQVPVTEVVVGDTVQVRPGEKVPVDGEIVAGTSHIDESMVTGESMPVKKAAGDHVIGATINGDGQLTYRATKVGKDSMLAQIVELVKTAQTSRAPIQKLTDRVSDIFVPAVLILAIVTFLVWYVVIGASLANALIFAVSVVVIACPCALGLATPTALMVGTGRAAKLGILIKNGEVLETVPTLKTVVFDKTGTITAGKPQVTDIIGGAAVLPVAAALEAQSDHPLAKAITAAATAAGIAPAAVTNFHAVAGKGVAAQLNGHTITIGNAMTATALPAALATAQRRLEAAAKTVVVVWQDDAALGLIAIQDRPRATSASPIAALHDQGLRTVMLTGDNQAVATAIAQQVGVKEVIANVLPADKAATIQRLQAAGPVAFVGDGINDAPALTTADVGIAMGGGTDIAIEAGGIVLVKNDLRDVALALALAKKTFNRIRLNLFWAFIYNVLGIPVAAGLFYAVGLALSPELAGLAMAFSSLSVVTSSVLLNRAKLPTMQAA</sequence>
<accession>A0A0R1JZQ4</accession>
<evidence type="ECO:0000256" key="3">
    <source>
        <dbReference type="ARBA" id="ARBA00012517"/>
    </source>
</evidence>
<dbReference type="FunFam" id="2.70.150.10:FF:000020">
    <property type="entry name" value="Copper-exporting P-type ATPase A"/>
    <property type="match status" value="1"/>
</dbReference>
<dbReference type="EMBL" id="AZDJ01000022">
    <property type="protein sequence ID" value="KRK72519.1"/>
    <property type="molecule type" value="Genomic_DNA"/>
</dbReference>
<name>A0A0R1JZQ4_9LACO</name>
<evidence type="ECO:0000256" key="9">
    <source>
        <dbReference type="ARBA" id="ARBA00022840"/>
    </source>
</evidence>
<dbReference type="AlphaFoldDB" id="A0A0R1JZQ4"/>
<dbReference type="SFLD" id="SFLDG00002">
    <property type="entry name" value="C1.7:_P-type_atpase_like"/>
    <property type="match status" value="1"/>
</dbReference>
<dbReference type="EC" id="7.2.2.8" evidence="3"/>
<feature type="domain" description="P-type ATPase A" evidence="16">
    <location>
        <begin position="128"/>
        <end position="228"/>
    </location>
</feature>
<dbReference type="NCBIfam" id="TIGR01525">
    <property type="entry name" value="ATPase-IB_hvy"/>
    <property type="match status" value="1"/>
</dbReference>
<dbReference type="Pfam" id="PF00702">
    <property type="entry name" value="Hydrolase"/>
    <property type="match status" value="1"/>
</dbReference>
<dbReference type="PATRIC" id="fig|1291734.4.peg.1534"/>
<evidence type="ECO:0000256" key="8">
    <source>
        <dbReference type="ARBA" id="ARBA00022796"/>
    </source>
</evidence>
<feature type="transmembrane region" description="Helical" evidence="15">
    <location>
        <begin position="272"/>
        <end position="294"/>
    </location>
</feature>
<dbReference type="GO" id="GO:0005886">
    <property type="term" value="C:plasma membrane"/>
    <property type="evidence" value="ECO:0007669"/>
    <property type="project" value="UniProtKB-SubCell"/>
</dbReference>
<evidence type="ECO:0000256" key="4">
    <source>
        <dbReference type="ARBA" id="ARBA00022475"/>
    </source>
</evidence>
<dbReference type="PANTHER" id="PTHR43520:SF8">
    <property type="entry name" value="P-TYPE CU(+) TRANSPORTER"/>
    <property type="match status" value="1"/>
</dbReference>
<dbReference type="Gene3D" id="3.40.50.1000">
    <property type="entry name" value="HAD superfamily/HAD-like"/>
    <property type="match status" value="1"/>
</dbReference>
<keyword evidence="7 15" id="KW-0547">Nucleotide-binding</keyword>
<dbReference type="GO" id="GO:0005524">
    <property type="term" value="F:ATP binding"/>
    <property type="evidence" value="ECO:0007669"/>
    <property type="project" value="UniProtKB-UniRule"/>
</dbReference>
<dbReference type="SUPFAM" id="SSF81665">
    <property type="entry name" value="Calcium ATPase, transmembrane domain M"/>
    <property type="match status" value="1"/>
</dbReference>
<evidence type="ECO:0000256" key="12">
    <source>
        <dbReference type="ARBA" id="ARBA00023008"/>
    </source>
</evidence>
<feature type="transmembrane region" description="Helical" evidence="15">
    <location>
        <begin position="7"/>
        <end position="29"/>
    </location>
</feature>
<dbReference type="STRING" id="1291734.FD02_GL001491"/>
<comment type="subcellular location">
    <subcellularLocation>
        <location evidence="1">Cell membrane</location>
        <topology evidence="1">Multi-pass membrane protein</topology>
    </subcellularLocation>
</comment>
<reference evidence="17 18" key="1">
    <citation type="journal article" date="2015" name="Genome Announc.">
        <title>Expanding the biotechnology potential of lactobacilli through comparative genomics of 213 strains and associated genera.</title>
        <authorList>
            <person name="Sun Z."/>
            <person name="Harris H.M."/>
            <person name="McCann A."/>
            <person name="Guo C."/>
            <person name="Argimon S."/>
            <person name="Zhang W."/>
            <person name="Yang X."/>
            <person name="Jeffery I.B."/>
            <person name="Cooney J.C."/>
            <person name="Kagawa T.F."/>
            <person name="Liu W."/>
            <person name="Song Y."/>
            <person name="Salvetti E."/>
            <person name="Wrobel A."/>
            <person name="Rasinkangas P."/>
            <person name="Parkhill J."/>
            <person name="Rea M.C."/>
            <person name="O'Sullivan O."/>
            <person name="Ritari J."/>
            <person name="Douillard F.P."/>
            <person name="Paul Ross R."/>
            <person name="Yang R."/>
            <person name="Briner A.E."/>
            <person name="Felis G.E."/>
            <person name="de Vos W.M."/>
            <person name="Barrangou R."/>
            <person name="Klaenhammer T.R."/>
            <person name="Caufield P.W."/>
            <person name="Cui Y."/>
            <person name="Zhang H."/>
            <person name="O'Toole P.W."/>
        </authorList>
    </citation>
    <scope>NUCLEOTIDE SEQUENCE [LARGE SCALE GENOMIC DNA]</scope>
    <source>
        <strain evidence="17 18">JCM 17158</strain>
    </source>
</reference>
<evidence type="ECO:0000256" key="11">
    <source>
        <dbReference type="ARBA" id="ARBA00022989"/>
    </source>
</evidence>
<dbReference type="Gene3D" id="3.40.1110.10">
    <property type="entry name" value="Calcium-transporting ATPase, cytoplasmic domain N"/>
    <property type="match status" value="1"/>
</dbReference>
<evidence type="ECO:0000256" key="6">
    <source>
        <dbReference type="ARBA" id="ARBA00022723"/>
    </source>
</evidence>
<gene>
    <name evidence="17" type="ORF">FD02_GL001491</name>
</gene>
<dbReference type="CDD" id="cd02094">
    <property type="entry name" value="P-type_ATPase_Cu-like"/>
    <property type="match status" value="1"/>
</dbReference>
<evidence type="ECO:0000313" key="17">
    <source>
        <dbReference type="EMBL" id="KRK72519.1"/>
    </source>
</evidence>
<organism evidence="17 18">
    <name type="scientific">Lacticaseibacillus nasuensis JCM 17158</name>
    <dbReference type="NCBI Taxonomy" id="1291734"/>
    <lineage>
        <taxon>Bacteria</taxon>
        <taxon>Bacillati</taxon>
        <taxon>Bacillota</taxon>
        <taxon>Bacilli</taxon>
        <taxon>Lactobacillales</taxon>
        <taxon>Lactobacillaceae</taxon>
        <taxon>Lacticaseibacillus</taxon>
    </lineage>
</organism>
<dbReference type="GO" id="GO:0055070">
    <property type="term" value="P:copper ion homeostasis"/>
    <property type="evidence" value="ECO:0007669"/>
    <property type="project" value="TreeGrafter"/>
</dbReference>
<dbReference type="NCBIfam" id="TIGR01511">
    <property type="entry name" value="ATPase-IB1_Cu"/>
    <property type="match status" value="1"/>
</dbReference>
<feature type="transmembrane region" description="Helical" evidence="15">
    <location>
        <begin position="247"/>
        <end position="266"/>
    </location>
</feature>
<keyword evidence="9 15" id="KW-0067">ATP-binding</keyword>
<dbReference type="InterPro" id="IPR018303">
    <property type="entry name" value="ATPase_P-typ_P_site"/>
</dbReference>
<evidence type="ECO:0000313" key="18">
    <source>
        <dbReference type="Proteomes" id="UP000051804"/>
    </source>
</evidence>